<keyword evidence="3" id="KW-0812">Transmembrane</keyword>
<dbReference type="NCBIfam" id="TIGR01168">
    <property type="entry name" value="YSIRK_signal"/>
    <property type="match status" value="1"/>
</dbReference>
<dbReference type="EMBL" id="DXGK01000029">
    <property type="protein sequence ID" value="HIW70058.1"/>
    <property type="molecule type" value="Genomic_DNA"/>
</dbReference>
<reference evidence="5" key="2">
    <citation type="submission" date="2021-04" db="EMBL/GenBank/DDBJ databases">
        <authorList>
            <person name="Gilroy R."/>
        </authorList>
    </citation>
    <scope>NUCLEOTIDE SEQUENCE</scope>
    <source>
        <strain evidence="5">ChiHejej3B27-2180</strain>
    </source>
</reference>
<dbReference type="Pfam" id="PF04650">
    <property type="entry name" value="YSIRK_signal"/>
    <property type="match status" value="1"/>
</dbReference>
<evidence type="ECO:0000256" key="2">
    <source>
        <dbReference type="SAM" id="MobiDB-lite"/>
    </source>
</evidence>
<feature type="compositionally biased region" description="Low complexity" evidence="2">
    <location>
        <begin position="73"/>
        <end position="88"/>
    </location>
</feature>
<sequence>MVSKNNRDYWIKEQSKRRPHYGLRKLTVGVASILLSTTFYMQMNVVSAHAATDEAAAQSSAQPQTESAEKPAVKATTAETTTDQSTKAQPAASQTATAKNGGVQPLIRMLRQPRRQRNLPTNRRRLLPLLSRRWFRRQRLLR</sequence>
<proteinExistence type="predicted"/>
<comment type="caution">
    <text evidence="5">The sequence shown here is derived from an EMBL/GenBank/DDBJ whole genome shotgun (WGS) entry which is preliminary data.</text>
</comment>
<dbReference type="Proteomes" id="UP000886878">
    <property type="component" value="Unassembled WGS sequence"/>
</dbReference>
<gene>
    <name evidence="5" type="ORF">H9876_01565</name>
</gene>
<keyword evidence="3" id="KW-0472">Membrane</keyword>
<evidence type="ECO:0000313" key="6">
    <source>
        <dbReference type="Proteomes" id="UP000886878"/>
    </source>
</evidence>
<feature type="region of interest" description="Disordered" evidence="2">
    <location>
        <begin position="51"/>
        <end position="122"/>
    </location>
</feature>
<dbReference type="AlphaFoldDB" id="A0A9D1QNY6"/>
<protein>
    <submittedName>
        <fullName evidence="5">YSIRK-type signal peptide-containing protein</fullName>
    </submittedName>
</protein>
<keyword evidence="1" id="KW-0732">Signal</keyword>
<evidence type="ECO:0000256" key="1">
    <source>
        <dbReference type="ARBA" id="ARBA00022729"/>
    </source>
</evidence>
<accession>A0A9D1QNY6</accession>
<name>A0A9D1QNY6_9LACO</name>
<evidence type="ECO:0000256" key="3">
    <source>
        <dbReference type="SAM" id="Phobius"/>
    </source>
</evidence>
<reference evidence="5" key="1">
    <citation type="journal article" date="2021" name="PeerJ">
        <title>Extensive microbial diversity within the chicken gut microbiome revealed by metagenomics and culture.</title>
        <authorList>
            <person name="Gilroy R."/>
            <person name="Ravi A."/>
            <person name="Getino M."/>
            <person name="Pursley I."/>
            <person name="Horton D.L."/>
            <person name="Alikhan N.F."/>
            <person name="Baker D."/>
            <person name="Gharbi K."/>
            <person name="Hall N."/>
            <person name="Watson M."/>
            <person name="Adriaenssens E.M."/>
            <person name="Foster-Nyarko E."/>
            <person name="Jarju S."/>
            <person name="Secka A."/>
            <person name="Antonio M."/>
            <person name="Oren A."/>
            <person name="Chaudhuri R.R."/>
            <person name="La Ragione R."/>
            <person name="Hildebrand F."/>
            <person name="Pallen M.J."/>
        </authorList>
    </citation>
    <scope>NUCLEOTIDE SEQUENCE</scope>
    <source>
        <strain evidence="5">ChiHejej3B27-2180</strain>
    </source>
</reference>
<feature type="compositionally biased region" description="Basic residues" evidence="2">
    <location>
        <begin position="111"/>
        <end position="122"/>
    </location>
</feature>
<dbReference type="InterPro" id="IPR005877">
    <property type="entry name" value="YSIRK_signal_dom"/>
</dbReference>
<evidence type="ECO:0000313" key="5">
    <source>
        <dbReference type="EMBL" id="HIW70058.1"/>
    </source>
</evidence>
<feature type="compositionally biased region" description="Low complexity" evidence="2">
    <location>
        <begin position="51"/>
        <end position="61"/>
    </location>
</feature>
<organism evidence="5 6">
    <name type="scientific">Candidatus Limosilactobacillus merdipullorum</name>
    <dbReference type="NCBI Taxonomy" id="2838653"/>
    <lineage>
        <taxon>Bacteria</taxon>
        <taxon>Bacillati</taxon>
        <taxon>Bacillota</taxon>
        <taxon>Bacilli</taxon>
        <taxon>Lactobacillales</taxon>
        <taxon>Lactobacillaceae</taxon>
        <taxon>Limosilactobacillus</taxon>
    </lineage>
</organism>
<feature type="transmembrane region" description="Helical" evidence="3">
    <location>
        <begin position="21"/>
        <end position="41"/>
    </location>
</feature>
<feature type="domain" description="YSIRK Gram-positive signal peptide" evidence="4">
    <location>
        <begin position="19"/>
        <end position="41"/>
    </location>
</feature>
<evidence type="ECO:0000259" key="4">
    <source>
        <dbReference type="Pfam" id="PF04650"/>
    </source>
</evidence>
<keyword evidence="3" id="KW-1133">Transmembrane helix</keyword>